<dbReference type="EMBL" id="CM046389">
    <property type="protein sequence ID" value="KAI8566620.1"/>
    <property type="molecule type" value="Genomic_DNA"/>
</dbReference>
<organism evidence="1 2">
    <name type="scientific">Rhododendron molle</name>
    <name type="common">Chinese azalea</name>
    <name type="synonym">Azalea mollis</name>
    <dbReference type="NCBI Taxonomy" id="49168"/>
    <lineage>
        <taxon>Eukaryota</taxon>
        <taxon>Viridiplantae</taxon>
        <taxon>Streptophyta</taxon>
        <taxon>Embryophyta</taxon>
        <taxon>Tracheophyta</taxon>
        <taxon>Spermatophyta</taxon>
        <taxon>Magnoliopsida</taxon>
        <taxon>eudicotyledons</taxon>
        <taxon>Gunneridae</taxon>
        <taxon>Pentapetalae</taxon>
        <taxon>asterids</taxon>
        <taxon>Ericales</taxon>
        <taxon>Ericaceae</taxon>
        <taxon>Ericoideae</taxon>
        <taxon>Rhodoreae</taxon>
        <taxon>Rhododendron</taxon>
    </lineage>
</organism>
<name>A0ACC0PM85_RHOML</name>
<evidence type="ECO:0000313" key="2">
    <source>
        <dbReference type="Proteomes" id="UP001062846"/>
    </source>
</evidence>
<accession>A0ACC0PM85</accession>
<dbReference type="Proteomes" id="UP001062846">
    <property type="component" value="Chromosome 2"/>
</dbReference>
<reference evidence="1" key="1">
    <citation type="submission" date="2022-02" db="EMBL/GenBank/DDBJ databases">
        <title>Plant Genome Project.</title>
        <authorList>
            <person name="Zhang R.-G."/>
        </authorList>
    </citation>
    <scope>NUCLEOTIDE SEQUENCE</scope>
    <source>
        <strain evidence="1">AT1</strain>
    </source>
</reference>
<comment type="caution">
    <text evidence="1">The sequence shown here is derived from an EMBL/GenBank/DDBJ whole genome shotgun (WGS) entry which is preliminary data.</text>
</comment>
<evidence type="ECO:0000313" key="1">
    <source>
        <dbReference type="EMBL" id="KAI8566620.1"/>
    </source>
</evidence>
<keyword evidence="2" id="KW-1185">Reference proteome</keyword>
<protein>
    <submittedName>
        <fullName evidence="1">Uncharacterized protein</fullName>
    </submittedName>
</protein>
<proteinExistence type="predicted"/>
<gene>
    <name evidence="1" type="ORF">RHMOL_Rhmol02G0055100</name>
</gene>
<sequence>MRELGIPLNEYTLGILINCFCRMKRVDFGFAIFGFFFKCGYRANVAAFNTLINGYILQDKTADAVKLFMGLTKGRDITPNEVT</sequence>